<comment type="caution">
    <text evidence="1">The sequence shown here is derived from an EMBL/GenBank/DDBJ whole genome shotgun (WGS) entry which is preliminary data.</text>
</comment>
<evidence type="ECO:0000313" key="2">
    <source>
        <dbReference type="Proteomes" id="UP000321258"/>
    </source>
</evidence>
<protein>
    <submittedName>
        <fullName evidence="1">Uncharacterized protein</fullName>
    </submittedName>
</protein>
<dbReference type="GO" id="GO:0008168">
    <property type="term" value="F:methyltransferase activity"/>
    <property type="evidence" value="ECO:0007669"/>
    <property type="project" value="InterPro"/>
</dbReference>
<dbReference type="CDD" id="cd02440">
    <property type="entry name" value="AdoMet_MTases"/>
    <property type="match status" value="1"/>
</dbReference>
<dbReference type="AlphaFoldDB" id="A0A512IMT2"/>
<sequence length="219" mass="25237">MSDGFLHKYFLSNGHKPLLKWIHYFDIYERHFERFRNKSPVMLEIGVAHGGSVQMWKEYFGPGCKIVGVDINPDFKRHESENVEIFIGSQDEPNVIDAILQKYPRIDIVLDDGSHMMEHMTNTFNLLFHRISPTGVYMVEDTHTCYWPEFGGGLDDPKSFLEICKHKIDDMNASYTRNALPISDFTKSIHSMSFYDSIIVFEKKPQGARQMPITGPLGA</sequence>
<proteinExistence type="predicted"/>
<dbReference type="Proteomes" id="UP000321258">
    <property type="component" value="Unassembled WGS sequence"/>
</dbReference>
<dbReference type="InterPro" id="IPR007072">
    <property type="entry name" value="RNMT_CmcI"/>
</dbReference>
<dbReference type="GO" id="GO:0008610">
    <property type="term" value="P:lipid biosynthetic process"/>
    <property type="evidence" value="ECO:0007669"/>
    <property type="project" value="InterPro"/>
</dbReference>
<name>A0A512IMT2_9HYPH</name>
<organism evidence="1 2">
    <name type="scientific">Methylobacterium haplocladii</name>
    <dbReference type="NCBI Taxonomy" id="1176176"/>
    <lineage>
        <taxon>Bacteria</taxon>
        <taxon>Pseudomonadati</taxon>
        <taxon>Pseudomonadota</taxon>
        <taxon>Alphaproteobacteria</taxon>
        <taxon>Hyphomicrobiales</taxon>
        <taxon>Methylobacteriaceae</taxon>
        <taxon>Methylobacterium</taxon>
    </lineage>
</organism>
<gene>
    <name evidence="1" type="ORF">MHA02_14020</name>
</gene>
<reference evidence="1 2" key="1">
    <citation type="submission" date="2019-07" db="EMBL/GenBank/DDBJ databases">
        <title>Whole genome shotgun sequence of Methylobacterium haplocladii NBRC 107714.</title>
        <authorList>
            <person name="Hosoyama A."/>
            <person name="Uohara A."/>
            <person name="Ohji S."/>
            <person name="Ichikawa N."/>
        </authorList>
    </citation>
    <scope>NUCLEOTIDE SEQUENCE [LARGE SCALE GENOMIC DNA]</scope>
    <source>
        <strain evidence="1 2">NBRC 107714</strain>
    </source>
</reference>
<dbReference type="RefSeq" id="WP_147077926.1">
    <property type="nucleotide sequence ID" value="NZ_BJZT01000013.1"/>
</dbReference>
<dbReference type="Pfam" id="PF04989">
    <property type="entry name" value="RMNT_CmcI"/>
    <property type="match status" value="1"/>
</dbReference>
<dbReference type="EMBL" id="BJZT01000013">
    <property type="protein sequence ID" value="GEO99014.1"/>
    <property type="molecule type" value="Genomic_DNA"/>
</dbReference>
<dbReference type="OrthoDB" id="9816424at2"/>
<evidence type="ECO:0000313" key="1">
    <source>
        <dbReference type="EMBL" id="GEO99014.1"/>
    </source>
</evidence>
<dbReference type="InterPro" id="IPR029063">
    <property type="entry name" value="SAM-dependent_MTases_sf"/>
</dbReference>
<dbReference type="SUPFAM" id="SSF53335">
    <property type="entry name" value="S-adenosyl-L-methionine-dependent methyltransferases"/>
    <property type="match status" value="1"/>
</dbReference>
<dbReference type="Gene3D" id="3.40.50.150">
    <property type="entry name" value="Vaccinia Virus protein VP39"/>
    <property type="match status" value="1"/>
</dbReference>
<accession>A0A512IMT2</accession>
<keyword evidence="2" id="KW-1185">Reference proteome</keyword>